<dbReference type="Proteomes" id="UP001159659">
    <property type="component" value="Unassembled WGS sequence"/>
</dbReference>
<dbReference type="Gene3D" id="3.10.10.10">
    <property type="entry name" value="HIV Type 1 Reverse Transcriptase, subunit A, domain 1"/>
    <property type="match status" value="1"/>
</dbReference>
<dbReference type="EMBL" id="CANTFK010000785">
    <property type="protein sequence ID" value="CAI5727328.1"/>
    <property type="molecule type" value="Genomic_DNA"/>
</dbReference>
<dbReference type="CDD" id="cd01647">
    <property type="entry name" value="RT_LTR"/>
    <property type="match status" value="1"/>
</dbReference>
<dbReference type="PANTHER" id="PTHR24559">
    <property type="entry name" value="TRANSPOSON TY3-I GAG-POL POLYPROTEIN"/>
    <property type="match status" value="1"/>
</dbReference>
<comment type="caution">
    <text evidence="2">The sequence shown here is derived from an EMBL/GenBank/DDBJ whole genome shotgun (WGS) entry which is preliminary data.</text>
</comment>
<gene>
    <name evidence="2" type="ORF">PFR002_LOCUS5550</name>
</gene>
<accession>A0AAV0TXF2</accession>
<reference evidence="2" key="1">
    <citation type="submission" date="2022-12" db="EMBL/GenBank/DDBJ databases">
        <authorList>
            <person name="Webb A."/>
        </authorList>
    </citation>
    <scope>NUCLEOTIDE SEQUENCE</scope>
    <source>
        <strain evidence="2">Pf2</strain>
    </source>
</reference>
<dbReference type="AlphaFoldDB" id="A0AAV0TXF2"/>
<organism evidence="2 3">
    <name type="scientific">Peronospora farinosa</name>
    <dbReference type="NCBI Taxonomy" id="134698"/>
    <lineage>
        <taxon>Eukaryota</taxon>
        <taxon>Sar</taxon>
        <taxon>Stramenopiles</taxon>
        <taxon>Oomycota</taxon>
        <taxon>Peronosporomycetes</taxon>
        <taxon>Peronosporales</taxon>
        <taxon>Peronosporaceae</taxon>
        <taxon>Peronospora</taxon>
    </lineage>
</organism>
<dbReference type="InterPro" id="IPR053134">
    <property type="entry name" value="RNA-dir_DNA_polymerase"/>
</dbReference>
<dbReference type="InterPro" id="IPR043502">
    <property type="entry name" value="DNA/RNA_pol_sf"/>
</dbReference>
<evidence type="ECO:0000259" key="1">
    <source>
        <dbReference type="Pfam" id="PF00078"/>
    </source>
</evidence>
<protein>
    <recommendedName>
        <fullName evidence="1">Reverse transcriptase domain-containing protein</fullName>
    </recommendedName>
</protein>
<dbReference type="PANTHER" id="PTHR24559:SF444">
    <property type="entry name" value="REVERSE TRANSCRIPTASE DOMAIN-CONTAINING PROTEIN"/>
    <property type="match status" value="1"/>
</dbReference>
<dbReference type="Pfam" id="PF00078">
    <property type="entry name" value="RVT_1"/>
    <property type="match status" value="1"/>
</dbReference>
<dbReference type="InterPro" id="IPR000477">
    <property type="entry name" value="RT_dom"/>
</dbReference>
<dbReference type="Gene3D" id="3.30.70.270">
    <property type="match status" value="1"/>
</dbReference>
<evidence type="ECO:0000313" key="2">
    <source>
        <dbReference type="EMBL" id="CAI5727328.1"/>
    </source>
</evidence>
<sequence>MRLPLQVFQGFPGNISYVTLREALCLITNKVVTVANEEHMARPRSAEPKSAREERFASQSWEALRESGNPVYDIAREYADVFPDKIPAELPADRGVPHEIDLVPGSKYCVTRQWPLPRDQVKAIDAFFEGRRKAGHVRESISSHSSPTFCVKKATGGWRIVHALNKSNDATIPAQTPIPRKDMVLNSMSGSVIFSAIDLTDGFYQLLMRPSDIPLIAVSTPSGMLWEWLVMTQGLKNDPATFNRMVSQVLRPLRNFAPSNFDDIFVQSRAEGNHNDVQVHLHT</sequence>
<proteinExistence type="predicted"/>
<feature type="domain" description="Reverse transcriptase" evidence="1">
    <location>
        <begin position="152"/>
        <end position="277"/>
    </location>
</feature>
<evidence type="ECO:0000313" key="3">
    <source>
        <dbReference type="Proteomes" id="UP001159659"/>
    </source>
</evidence>
<name>A0AAV0TXF2_9STRA</name>
<dbReference type="InterPro" id="IPR043128">
    <property type="entry name" value="Rev_trsase/Diguanyl_cyclase"/>
</dbReference>
<dbReference type="SUPFAM" id="SSF56672">
    <property type="entry name" value="DNA/RNA polymerases"/>
    <property type="match status" value="1"/>
</dbReference>